<name>U5QMK6_GLOK1</name>
<dbReference type="Gene3D" id="3.40.50.2000">
    <property type="entry name" value="Glycogen Phosphorylase B"/>
    <property type="match status" value="1"/>
</dbReference>
<proteinExistence type="inferred from homology"/>
<dbReference type="KEGG" id="glj:GKIL_3991"/>
<evidence type="ECO:0000313" key="7">
    <source>
        <dbReference type="EMBL" id="AGY60237.1"/>
    </source>
</evidence>
<dbReference type="RefSeq" id="WP_023175573.1">
    <property type="nucleotide sequence ID" value="NC_022600.1"/>
</dbReference>
<keyword evidence="4" id="KW-0808">Transferase</keyword>
<dbReference type="PANTHER" id="PTHR12867:SF6">
    <property type="entry name" value="N-ACETYLGLUCOSAMINYLDIPHOSPHODOLICHOL N-ACETYLGLUCOSAMINYLTRANSFERASE"/>
    <property type="match status" value="1"/>
</dbReference>
<comment type="similarity">
    <text evidence="2">Belongs to the glycosyltransferase 28 family.</text>
</comment>
<dbReference type="GO" id="GO:0016758">
    <property type="term" value="F:hexosyltransferase activity"/>
    <property type="evidence" value="ECO:0007669"/>
    <property type="project" value="InterPro"/>
</dbReference>
<dbReference type="AlphaFoldDB" id="U5QMK6"/>
<evidence type="ECO:0000256" key="2">
    <source>
        <dbReference type="ARBA" id="ARBA00006962"/>
    </source>
</evidence>
<dbReference type="SUPFAM" id="SSF53756">
    <property type="entry name" value="UDP-Glycosyltransferase/glycogen phosphorylase"/>
    <property type="match status" value="1"/>
</dbReference>
<dbReference type="InterPro" id="IPR007235">
    <property type="entry name" value="Glyco_trans_28_C"/>
</dbReference>
<evidence type="ECO:0000256" key="3">
    <source>
        <dbReference type="ARBA" id="ARBA00022676"/>
    </source>
</evidence>
<evidence type="ECO:0000256" key="4">
    <source>
        <dbReference type="ARBA" id="ARBA00022679"/>
    </source>
</evidence>
<feature type="domain" description="Glycosyl transferase family 28 C-terminal" evidence="6">
    <location>
        <begin position="1"/>
        <end position="113"/>
    </location>
</feature>
<reference evidence="7 8" key="1">
    <citation type="journal article" date="2013" name="PLoS ONE">
        <title>Cultivation and Complete Genome Sequencing of Gloeobacter kilaueensis sp. nov., from a Lava Cave in Kilauea Caldera, Hawai'i.</title>
        <authorList>
            <person name="Saw J.H."/>
            <person name="Schatz M."/>
            <person name="Brown M.V."/>
            <person name="Kunkel D.D."/>
            <person name="Foster J.S."/>
            <person name="Shick H."/>
            <person name="Christensen S."/>
            <person name="Hou S."/>
            <person name="Wan X."/>
            <person name="Donachie S.P."/>
        </authorList>
    </citation>
    <scope>NUCLEOTIDE SEQUENCE [LARGE SCALE GENOMIC DNA]</scope>
    <source>
        <strain evidence="8">JS</strain>
    </source>
</reference>
<evidence type="ECO:0000256" key="1">
    <source>
        <dbReference type="ARBA" id="ARBA00004240"/>
    </source>
</evidence>
<accession>U5QMK6</accession>
<organism evidence="7 8">
    <name type="scientific">Gloeobacter kilaueensis (strain ATCC BAA-2537 / CCAP 1431/1 / ULC 316 / JS1)</name>
    <dbReference type="NCBI Taxonomy" id="1183438"/>
    <lineage>
        <taxon>Bacteria</taxon>
        <taxon>Bacillati</taxon>
        <taxon>Cyanobacteriota</taxon>
        <taxon>Cyanophyceae</taxon>
        <taxon>Gloeobacterales</taxon>
        <taxon>Gloeobacteraceae</taxon>
        <taxon>Gloeobacter</taxon>
    </lineage>
</organism>
<sequence length="165" mass="18428">MIFVTVGTEQFPFNRLLHWVARAIERGDIREEVIVQSGACTDRVPGAQTFSLLSQPEFDRCVQQARLVISHCGEGSFLQLSTANRPFVLVPRRCGLGEHLDDHQWELARVLDRVGVPVAWIPNDIGRFVNRPVPVATAALSSQSLLRCLTEHFAQQTPSRGATNR</sequence>
<gene>
    <name evidence="7" type="ORF">GKIL_3991</name>
</gene>
<dbReference type="STRING" id="1183438.GKIL_3991"/>
<dbReference type="EMBL" id="CP003587">
    <property type="protein sequence ID" value="AGY60237.1"/>
    <property type="molecule type" value="Genomic_DNA"/>
</dbReference>
<keyword evidence="3" id="KW-0328">Glycosyltransferase</keyword>
<dbReference type="OrthoDB" id="9814973at2"/>
<evidence type="ECO:0000313" key="8">
    <source>
        <dbReference type="Proteomes" id="UP000017396"/>
    </source>
</evidence>
<dbReference type="GO" id="GO:0006488">
    <property type="term" value="P:dolichol-linked oligosaccharide biosynthetic process"/>
    <property type="evidence" value="ECO:0007669"/>
    <property type="project" value="InterPro"/>
</dbReference>
<keyword evidence="5" id="KW-0256">Endoplasmic reticulum</keyword>
<dbReference type="Pfam" id="PF04101">
    <property type="entry name" value="Glyco_tran_28_C"/>
    <property type="match status" value="1"/>
</dbReference>
<dbReference type="InterPro" id="IPR039042">
    <property type="entry name" value="Alg13-like"/>
</dbReference>
<evidence type="ECO:0000259" key="6">
    <source>
        <dbReference type="Pfam" id="PF04101"/>
    </source>
</evidence>
<comment type="subcellular location">
    <subcellularLocation>
        <location evidence="1">Endoplasmic reticulum</location>
    </subcellularLocation>
</comment>
<dbReference type="PANTHER" id="PTHR12867">
    <property type="entry name" value="GLYCOSYL TRANSFERASE-RELATED"/>
    <property type="match status" value="1"/>
</dbReference>
<keyword evidence="8" id="KW-1185">Reference proteome</keyword>
<dbReference type="Proteomes" id="UP000017396">
    <property type="component" value="Chromosome"/>
</dbReference>
<dbReference type="HOGENOM" id="CLU_085408_1_0_3"/>
<dbReference type="eggNOG" id="COG5017">
    <property type="taxonomic scope" value="Bacteria"/>
</dbReference>
<evidence type="ECO:0000256" key="5">
    <source>
        <dbReference type="ARBA" id="ARBA00022824"/>
    </source>
</evidence>
<protein>
    <recommendedName>
        <fullName evidence="6">Glycosyl transferase family 28 C-terminal domain-containing protein</fullName>
    </recommendedName>
</protein>